<feature type="domain" description="Peptidase S1" evidence="3">
    <location>
        <begin position="41"/>
        <end position="341"/>
    </location>
</feature>
<name>A0A2T3KUC5_PHOLD</name>
<dbReference type="InterPro" id="IPR043504">
    <property type="entry name" value="Peptidase_S1_PA_chymotrypsin"/>
</dbReference>
<dbReference type="SMART" id="SM00020">
    <property type="entry name" value="Tryp_SPc"/>
    <property type="match status" value="1"/>
</dbReference>
<feature type="signal peptide" evidence="2">
    <location>
        <begin position="1"/>
        <end position="37"/>
    </location>
</feature>
<dbReference type="RefSeq" id="WP_107185154.1">
    <property type="nucleotide sequence ID" value="NZ_JAWQGC010000001.1"/>
</dbReference>
<dbReference type="PRINTS" id="PR00722">
    <property type="entry name" value="CHYMOTRYPSIN"/>
</dbReference>
<dbReference type="Gene3D" id="2.40.10.10">
    <property type="entry name" value="Trypsin-like serine proteases"/>
    <property type="match status" value="1"/>
</dbReference>
<dbReference type="PANTHER" id="PTHR24256">
    <property type="entry name" value="TRYPTASE-RELATED"/>
    <property type="match status" value="1"/>
</dbReference>
<gene>
    <name evidence="4" type="ORF">C0W93_11600</name>
</gene>
<dbReference type="InterPro" id="IPR001254">
    <property type="entry name" value="Trypsin_dom"/>
</dbReference>
<dbReference type="GO" id="GO:0004252">
    <property type="term" value="F:serine-type endopeptidase activity"/>
    <property type="evidence" value="ECO:0007669"/>
    <property type="project" value="InterPro"/>
</dbReference>
<dbReference type="PROSITE" id="PS00135">
    <property type="entry name" value="TRYPSIN_SER"/>
    <property type="match status" value="1"/>
</dbReference>
<dbReference type="EMBL" id="PYNS01000012">
    <property type="protein sequence ID" value="PSV10361.1"/>
    <property type="molecule type" value="Genomic_DNA"/>
</dbReference>
<evidence type="ECO:0000256" key="1">
    <source>
        <dbReference type="ARBA" id="ARBA00023157"/>
    </source>
</evidence>
<dbReference type="Proteomes" id="UP000240530">
    <property type="component" value="Unassembled WGS sequence"/>
</dbReference>
<protein>
    <recommendedName>
        <fullName evidence="3">Peptidase S1 domain-containing protein</fullName>
    </recommendedName>
</protein>
<keyword evidence="1" id="KW-1015">Disulfide bond</keyword>
<dbReference type="SUPFAM" id="SSF50494">
    <property type="entry name" value="Trypsin-like serine proteases"/>
    <property type="match status" value="1"/>
</dbReference>
<evidence type="ECO:0000259" key="3">
    <source>
        <dbReference type="PROSITE" id="PS50240"/>
    </source>
</evidence>
<feature type="chain" id="PRO_5015551233" description="Peptidase S1 domain-containing protein" evidence="2">
    <location>
        <begin position="38"/>
        <end position="471"/>
    </location>
</feature>
<evidence type="ECO:0000313" key="5">
    <source>
        <dbReference type="Proteomes" id="UP000240530"/>
    </source>
</evidence>
<dbReference type="PROSITE" id="PS50240">
    <property type="entry name" value="TRYPSIN_DOM"/>
    <property type="match status" value="1"/>
</dbReference>
<reference evidence="4 5" key="1">
    <citation type="submission" date="2018-03" db="EMBL/GenBank/DDBJ databases">
        <title>Whole genome sequencing of Histamine producing bacteria.</title>
        <authorList>
            <person name="Butler K."/>
        </authorList>
    </citation>
    <scope>NUCLEOTIDE SEQUENCE [LARGE SCALE GENOMIC DNA]</scope>
    <source>
        <strain evidence="4 5">Res.4.1</strain>
    </source>
</reference>
<dbReference type="InterPro" id="IPR001314">
    <property type="entry name" value="Peptidase_S1A"/>
</dbReference>
<evidence type="ECO:0000313" key="4">
    <source>
        <dbReference type="EMBL" id="PSV10361.1"/>
    </source>
</evidence>
<sequence length="471" mass="52638">MLAVNKNINRIVVLMKKTLITSLITAMPLIISLPAHANYKVNGGTNTLENEFPYFGTVYKNVEWDASVPNRDISCGGVIIAGHYFVSAKHCFTDLGDDFTWWETKEPGNQRPSLPYDTDIKLETDIIIGMEKQKYDIPTVFQDVIRISGVNSQWETADWTEFHDLIILDLSKYIKKDIQLTKAIYLGEAPQEITSIPAKVIGFGNTQCINGDCSKSDVNSEHLLQTNVVMDAGCKGLKYNQFFVPNGYSFRFDQKDQYVCADSVKYNITDKNESYSNANHGDSGGPLIVNEGGNDVTYGVTHTGILTDKETNKRVIYQTFSKDAIELITQQVNGWNAPTVVEVSEIGKNYNVTVQNLTINDVNLFDSEDLVSSDNITLNSDSDCNRLTKPFEICQLSFSVNNDKKGFIELRNAGNSLKINVINNAKSDDLIPYDDKKIDDLIPYDNNDNGGGSLNFISIFMLLGMALLRKR</sequence>
<dbReference type="InterPro" id="IPR033116">
    <property type="entry name" value="TRYPSIN_SER"/>
</dbReference>
<dbReference type="GO" id="GO:0006508">
    <property type="term" value="P:proteolysis"/>
    <property type="evidence" value="ECO:0007669"/>
    <property type="project" value="InterPro"/>
</dbReference>
<dbReference type="InterPro" id="IPR051487">
    <property type="entry name" value="Ser/Thr_Proteases_Immune/Dev"/>
</dbReference>
<dbReference type="NCBIfam" id="TIGR03501">
    <property type="entry name" value="GlyGly_CTERM"/>
    <property type="match status" value="1"/>
</dbReference>
<dbReference type="AlphaFoldDB" id="A0A2T3KUC5"/>
<dbReference type="Pfam" id="PF00089">
    <property type="entry name" value="Trypsin"/>
    <property type="match status" value="1"/>
</dbReference>
<organism evidence="4 5">
    <name type="scientific">Photobacterium leiognathi subsp. mandapamensis</name>
    <name type="common">Photobacterium mandapamensis</name>
    <dbReference type="NCBI Taxonomy" id="48408"/>
    <lineage>
        <taxon>Bacteria</taxon>
        <taxon>Pseudomonadati</taxon>
        <taxon>Pseudomonadota</taxon>
        <taxon>Gammaproteobacteria</taxon>
        <taxon>Vibrionales</taxon>
        <taxon>Vibrionaceae</taxon>
        <taxon>Photobacterium</taxon>
    </lineage>
</organism>
<dbReference type="InterPro" id="IPR020008">
    <property type="entry name" value="GlyGly_CTERM"/>
</dbReference>
<dbReference type="InterPro" id="IPR009003">
    <property type="entry name" value="Peptidase_S1_PA"/>
</dbReference>
<accession>A0A2T3KUC5</accession>
<evidence type="ECO:0000256" key="2">
    <source>
        <dbReference type="SAM" id="SignalP"/>
    </source>
</evidence>
<proteinExistence type="predicted"/>
<keyword evidence="2" id="KW-0732">Signal</keyword>
<comment type="caution">
    <text evidence="4">The sequence shown here is derived from an EMBL/GenBank/DDBJ whole genome shotgun (WGS) entry which is preliminary data.</text>
</comment>